<organism evidence="3 4">
    <name type="scientific">Brassica campestris</name>
    <name type="common">Field mustard</name>
    <dbReference type="NCBI Taxonomy" id="3711"/>
    <lineage>
        <taxon>Eukaryota</taxon>
        <taxon>Viridiplantae</taxon>
        <taxon>Streptophyta</taxon>
        <taxon>Embryophyta</taxon>
        <taxon>Tracheophyta</taxon>
        <taxon>Spermatophyta</taxon>
        <taxon>Magnoliopsida</taxon>
        <taxon>eudicotyledons</taxon>
        <taxon>Gunneridae</taxon>
        <taxon>Pentapetalae</taxon>
        <taxon>rosids</taxon>
        <taxon>malvids</taxon>
        <taxon>Brassicales</taxon>
        <taxon>Brassicaceae</taxon>
        <taxon>Brassiceae</taxon>
        <taxon>Brassica</taxon>
    </lineage>
</organism>
<gene>
    <name evidence="3" type="ORF">BRARA_J01136</name>
</gene>
<evidence type="ECO:0000259" key="2">
    <source>
        <dbReference type="Pfam" id="PF05970"/>
    </source>
</evidence>
<accession>A0A397XLC6</accession>
<dbReference type="InterPro" id="IPR010285">
    <property type="entry name" value="DNA_helicase_pif1-like_DEAD"/>
</dbReference>
<dbReference type="GO" id="GO:0006310">
    <property type="term" value="P:DNA recombination"/>
    <property type="evidence" value="ECO:0007669"/>
    <property type="project" value="UniProtKB-KW"/>
</dbReference>
<reference evidence="3 4" key="1">
    <citation type="submission" date="2018-06" db="EMBL/GenBank/DDBJ databases">
        <title>WGS assembly of Brassica rapa FPsc.</title>
        <authorList>
            <person name="Bowman J."/>
            <person name="Kohchi T."/>
            <person name="Yamato K."/>
            <person name="Jenkins J."/>
            <person name="Shu S."/>
            <person name="Ishizaki K."/>
            <person name="Yamaoka S."/>
            <person name="Nishihama R."/>
            <person name="Nakamura Y."/>
            <person name="Berger F."/>
            <person name="Adam C."/>
            <person name="Aki S."/>
            <person name="Althoff F."/>
            <person name="Araki T."/>
            <person name="Arteaga-Vazquez M."/>
            <person name="Balasubrmanian S."/>
            <person name="Bauer D."/>
            <person name="Boehm C."/>
            <person name="Briginshaw L."/>
            <person name="Caballero-Perez J."/>
            <person name="Catarino B."/>
            <person name="Chen F."/>
            <person name="Chiyoda S."/>
            <person name="Chovatia M."/>
            <person name="Davies K."/>
            <person name="Delmans M."/>
            <person name="Demura T."/>
            <person name="Dierschke T."/>
            <person name="Dolan L."/>
            <person name="Dorantes-Acosta A."/>
            <person name="Eklund D."/>
            <person name="Florent S."/>
            <person name="Flores-Sandoval E."/>
            <person name="Fujiyama A."/>
            <person name="Fukuzawa H."/>
            <person name="Galik B."/>
            <person name="Grimanelli D."/>
            <person name="Grimwood J."/>
            <person name="Grossniklaus U."/>
            <person name="Hamada T."/>
            <person name="Haseloff J."/>
            <person name="Hetherington A."/>
            <person name="Higo A."/>
            <person name="Hirakawa Y."/>
            <person name="Hundley H."/>
            <person name="Ikeda Y."/>
            <person name="Inoue K."/>
            <person name="Inoue S."/>
            <person name="Ishida S."/>
            <person name="Jia Q."/>
            <person name="Kakita M."/>
            <person name="Kanazawa T."/>
            <person name="Kawai Y."/>
            <person name="Kawashima T."/>
            <person name="Kennedy M."/>
            <person name="Kinose K."/>
            <person name="Kinoshita T."/>
            <person name="Kohara Y."/>
            <person name="Koide E."/>
            <person name="Komatsu K."/>
            <person name="Kopischke S."/>
            <person name="Kubo M."/>
            <person name="Kyozuka J."/>
            <person name="Lagercrantz U."/>
            <person name="Lin S."/>
            <person name="Lindquist E."/>
            <person name="Lipzen A."/>
            <person name="Lu C."/>
            <person name="Luna E."/>
            <person name="Martienssen R."/>
            <person name="Minamino N."/>
            <person name="Mizutani M."/>
            <person name="Mizutani M."/>
            <person name="Mochizuki N."/>
            <person name="Monte I."/>
            <person name="Mosher R."/>
            <person name="Nagasaki H."/>
            <person name="Nakagami H."/>
            <person name="Naramoto S."/>
            <person name="Nishitani K."/>
            <person name="Ohtani M."/>
            <person name="Okamoto T."/>
            <person name="Okumura M."/>
            <person name="Phillips J."/>
            <person name="Pollak B."/>
            <person name="Reinders A."/>
            <person name="Roevekamp M."/>
            <person name="Sano R."/>
            <person name="Sawa S."/>
            <person name="Schmid M."/>
            <person name="Shirakawa M."/>
            <person name="Solano R."/>
            <person name="Spunde A."/>
            <person name="Suetsugu N."/>
            <person name="Sugano S."/>
            <person name="Sugiyama A."/>
            <person name="Sun R."/>
            <person name="Suzuki Y."/>
            <person name="Takenaka M."/>
            <person name="Takezawa D."/>
            <person name="Tomogane H."/>
            <person name="Tsuzuki M."/>
            <person name="Ueda T."/>
            <person name="Umeda M."/>
            <person name="Ward J."/>
            <person name="Watanabe Y."/>
            <person name="Yazaki K."/>
            <person name="Yokoyama R."/>
            <person name="Yoshitake Y."/>
            <person name="Yotsui I."/>
            <person name="Zachgo S."/>
            <person name="Schmutz J."/>
        </authorList>
    </citation>
    <scope>NUCLEOTIDE SEQUENCE [LARGE SCALE GENOMIC DNA]</scope>
    <source>
        <strain evidence="4">cv. B-3</strain>
    </source>
</reference>
<dbReference type="GO" id="GO:0005524">
    <property type="term" value="F:ATP binding"/>
    <property type="evidence" value="ECO:0007669"/>
    <property type="project" value="UniProtKB-KW"/>
</dbReference>
<dbReference type="GO" id="GO:0016887">
    <property type="term" value="F:ATP hydrolysis activity"/>
    <property type="evidence" value="ECO:0007669"/>
    <property type="project" value="RHEA"/>
</dbReference>
<sequence>MHSQDLSNFRQILHVIPQDNRANTVLASINHSYLWDNCHKFSLKTNMRVKKKSRYECEDYHKQMITVHKSLIHQSYVNPLKKVVDAVYGEVNKLTNSQTSYIDKVILTHRNETVDEINAYTISHTDGVSRDYFSSYSFEISYTKSDQNDTLYPLRLCNGTRMILTHIGDCVLKAKIIIGSHIGEEVLIPRIVLLYDKTKLPFTLRRRRAGLTNIKSEDSHQLKVKNIVYKEIFKGLPPHKAMLCMNLFI</sequence>
<protein>
    <recommendedName>
        <fullName evidence="1">ATP-dependent DNA helicase</fullName>
        <ecNumber evidence="1">5.6.2.3</ecNumber>
    </recommendedName>
</protein>
<dbReference type="GO" id="GO:0000723">
    <property type="term" value="P:telomere maintenance"/>
    <property type="evidence" value="ECO:0007669"/>
    <property type="project" value="InterPro"/>
</dbReference>
<feature type="domain" description="DNA helicase Pif1-like DEAD-box helicase" evidence="2">
    <location>
        <begin position="8"/>
        <end position="58"/>
    </location>
</feature>
<dbReference type="EMBL" id="CM010637">
    <property type="protein sequence ID" value="RID41158.1"/>
    <property type="molecule type" value="Genomic_DNA"/>
</dbReference>
<dbReference type="GO" id="GO:0006281">
    <property type="term" value="P:DNA repair"/>
    <property type="evidence" value="ECO:0007669"/>
    <property type="project" value="UniProtKB-KW"/>
</dbReference>
<dbReference type="EC" id="5.6.2.3" evidence="1"/>
<proteinExistence type="inferred from homology"/>
<evidence type="ECO:0000256" key="1">
    <source>
        <dbReference type="RuleBase" id="RU363044"/>
    </source>
</evidence>
<keyword evidence="1" id="KW-0378">Hydrolase</keyword>
<evidence type="ECO:0000313" key="4">
    <source>
        <dbReference type="Proteomes" id="UP000264353"/>
    </source>
</evidence>
<name>A0A397XLC6_BRACM</name>
<dbReference type="AlphaFoldDB" id="A0A397XLC6"/>
<comment type="similarity">
    <text evidence="1">Belongs to the helicase family.</text>
</comment>
<dbReference type="PANTHER" id="PTHR10492">
    <property type="match status" value="1"/>
</dbReference>
<keyword evidence="1" id="KW-0234">DNA repair</keyword>
<dbReference type="PANTHER" id="PTHR10492:SF90">
    <property type="entry name" value="ATP-DEPENDENT DNA HELICASE"/>
    <property type="match status" value="1"/>
</dbReference>
<comment type="catalytic activity">
    <reaction evidence="1">
        <text>ATP + H2O = ADP + phosphate + H(+)</text>
        <dbReference type="Rhea" id="RHEA:13065"/>
        <dbReference type="ChEBI" id="CHEBI:15377"/>
        <dbReference type="ChEBI" id="CHEBI:15378"/>
        <dbReference type="ChEBI" id="CHEBI:30616"/>
        <dbReference type="ChEBI" id="CHEBI:43474"/>
        <dbReference type="ChEBI" id="CHEBI:456216"/>
        <dbReference type="EC" id="5.6.2.3"/>
    </reaction>
</comment>
<dbReference type="Proteomes" id="UP000264353">
    <property type="component" value="Chromosome A10"/>
</dbReference>
<dbReference type="GO" id="GO:0043139">
    <property type="term" value="F:5'-3' DNA helicase activity"/>
    <property type="evidence" value="ECO:0007669"/>
    <property type="project" value="UniProtKB-EC"/>
</dbReference>
<comment type="cofactor">
    <cofactor evidence="1">
        <name>Mg(2+)</name>
        <dbReference type="ChEBI" id="CHEBI:18420"/>
    </cofactor>
</comment>
<keyword evidence="1" id="KW-0547">Nucleotide-binding</keyword>
<keyword evidence="1" id="KW-0227">DNA damage</keyword>
<dbReference type="Pfam" id="PF05970">
    <property type="entry name" value="PIF1"/>
    <property type="match status" value="1"/>
</dbReference>
<keyword evidence="1" id="KW-0347">Helicase</keyword>
<keyword evidence="1" id="KW-0067">ATP-binding</keyword>
<evidence type="ECO:0000313" key="3">
    <source>
        <dbReference type="EMBL" id="RID41158.1"/>
    </source>
</evidence>
<keyword evidence="1" id="KW-0233">DNA recombination</keyword>